<feature type="domain" description="Methyl-accepting transducer" evidence="9">
    <location>
        <begin position="404"/>
        <end position="640"/>
    </location>
</feature>
<dbReference type="PROSITE" id="PS50885">
    <property type="entry name" value="HAMP"/>
    <property type="match status" value="1"/>
</dbReference>
<dbReference type="InterPro" id="IPR004089">
    <property type="entry name" value="MCPsignal_dom"/>
</dbReference>
<dbReference type="Gene3D" id="1.10.287.950">
    <property type="entry name" value="Methyl-accepting chemotaxis protein"/>
    <property type="match status" value="1"/>
</dbReference>
<dbReference type="AlphaFoldDB" id="A0A251X9Z7"/>
<evidence type="ECO:0000259" key="10">
    <source>
        <dbReference type="PROSITE" id="PS50885"/>
    </source>
</evidence>
<dbReference type="InterPro" id="IPR029095">
    <property type="entry name" value="NarX-like_N"/>
</dbReference>
<evidence type="ECO:0000256" key="8">
    <source>
        <dbReference type="SAM" id="Phobius"/>
    </source>
</evidence>
<evidence type="ECO:0000256" key="5">
    <source>
        <dbReference type="ARBA" id="ARBA00023224"/>
    </source>
</evidence>
<dbReference type="Pfam" id="PF13675">
    <property type="entry name" value="PilJ"/>
    <property type="match status" value="1"/>
</dbReference>
<dbReference type="Proteomes" id="UP000194798">
    <property type="component" value="Unassembled WGS sequence"/>
</dbReference>
<accession>A0A251X9Z7</accession>
<sequence>MKLPLKTLGSTNTWLFAFIGVLLLSFVLMIATFTLVAINKEYDEEYLRYVTQLRLLSQQFNQHASAAARGDAVAFKEIATKTQEYQGILEKVTSGNPATKMPGTPEEASLALSALTDHWQTANTSINQLLATQEDVTRLYLQLEELIQLTAPMVTKTESVLQIMIAGGATPMQMYLMTRQLMLLERISNSIRVSFRGDAEALDAERQLGDDISEFSDTLASLLDGGQLVTPVTHPAAQQAIQELASLFDERISRADDFLDKSEQLFQAKDASQAINDVTPELLNSIENLQNTYIRIANSRFVSPFLGNVLAVVVLVLLVLLGYLIIRINQARAAETRERLEESQRTNQRNQEAILRLLSEIADLADGDLTVTATVTEDFTGAIADAINYAIEALRELVISINKTAFQVTSAAQSTRQVAAQLTHASERQAQQIAKAGQAIIGMANSVKKVSANAIESADVAKKSVEIASKGAKAVQDTIAGMDNIREQIQETSKRIKRLGESSQEIGEIVGLIDDIADQTNILALNAAIQAAMAGEAGRGFAVVADEVQRLAERSGNATKQIDALVKTIQSDTNEAVSSMEQSTAGVVAGAKIAERAGESLTEIEKVSVQLAGQIENISQTSRTQAAVASNISGTMTIIQEITTQTSNGTNETAAAIERLAELANELKKSVAGFKLPDDVQQAIMEMGDSLAGRK</sequence>
<feature type="transmembrane region" description="Helical" evidence="8">
    <location>
        <begin position="305"/>
        <end position="326"/>
    </location>
</feature>
<evidence type="ECO:0000313" key="12">
    <source>
        <dbReference type="Proteomes" id="UP000194798"/>
    </source>
</evidence>
<comment type="similarity">
    <text evidence="6">Belongs to the methyl-accepting chemotaxis (MCP) protein family.</text>
</comment>
<evidence type="ECO:0000256" key="6">
    <source>
        <dbReference type="ARBA" id="ARBA00029447"/>
    </source>
</evidence>
<dbReference type="InterPro" id="IPR003660">
    <property type="entry name" value="HAMP_dom"/>
</dbReference>
<gene>
    <name evidence="11" type="ORF">TPSD3_09650</name>
</gene>
<feature type="domain" description="HAMP" evidence="10">
    <location>
        <begin position="348"/>
        <end position="399"/>
    </location>
</feature>
<evidence type="ECO:0000256" key="1">
    <source>
        <dbReference type="ARBA" id="ARBA00004141"/>
    </source>
</evidence>
<proteinExistence type="inferred from homology"/>
<dbReference type="PANTHER" id="PTHR32089:SF119">
    <property type="entry name" value="METHYL-ACCEPTING CHEMOTAXIS PROTEIN CTPL"/>
    <property type="match status" value="1"/>
</dbReference>
<dbReference type="SMART" id="SM00283">
    <property type="entry name" value="MA"/>
    <property type="match status" value="1"/>
</dbReference>
<evidence type="ECO:0000256" key="4">
    <source>
        <dbReference type="ARBA" id="ARBA00023136"/>
    </source>
</evidence>
<dbReference type="EMBL" id="MSLT01000012">
    <property type="protein sequence ID" value="OUD14547.1"/>
    <property type="molecule type" value="Genomic_DNA"/>
</dbReference>
<organism evidence="11 12">
    <name type="scientific">Thioflexithrix psekupsensis</name>
    <dbReference type="NCBI Taxonomy" id="1570016"/>
    <lineage>
        <taxon>Bacteria</taxon>
        <taxon>Pseudomonadati</taxon>
        <taxon>Pseudomonadota</taxon>
        <taxon>Gammaproteobacteria</taxon>
        <taxon>Thiotrichales</taxon>
        <taxon>Thioflexithrix</taxon>
    </lineage>
</organism>
<comment type="caution">
    <text evidence="11">The sequence shown here is derived from an EMBL/GenBank/DDBJ whole genome shotgun (WGS) entry which is preliminary data.</text>
</comment>
<dbReference type="PANTHER" id="PTHR32089">
    <property type="entry name" value="METHYL-ACCEPTING CHEMOTAXIS PROTEIN MCPB"/>
    <property type="match status" value="1"/>
</dbReference>
<keyword evidence="12" id="KW-1185">Reference proteome</keyword>
<name>A0A251X9Z7_9GAMM</name>
<evidence type="ECO:0000313" key="11">
    <source>
        <dbReference type="EMBL" id="OUD14547.1"/>
    </source>
</evidence>
<protein>
    <recommendedName>
        <fullName evidence="13">Chemotaxis protein</fullName>
    </recommendedName>
</protein>
<keyword evidence="3 8" id="KW-1133">Transmembrane helix</keyword>
<evidence type="ECO:0008006" key="13">
    <source>
        <dbReference type="Google" id="ProtNLM"/>
    </source>
</evidence>
<dbReference type="SUPFAM" id="SSF58104">
    <property type="entry name" value="Methyl-accepting chemotaxis protein (MCP) signaling domain"/>
    <property type="match status" value="1"/>
</dbReference>
<reference evidence="11 12" key="1">
    <citation type="submission" date="2016-12" db="EMBL/GenBank/DDBJ databases">
        <title>Thioflexothrix psekupsii D3 genome sequencing and assembly.</title>
        <authorList>
            <person name="Fomenkov A."/>
            <person name="Vincze T."/>
            <person name="Grabovich M."/>
            <person name="Anton B.P."/>
            <person name="Dubinina G."/>
            <person name="Orlova M."/>
            <person name="Belousova E."/>
            <person name="Roberts R.J."/>
        </authorList>
    </citation>
    <scope>NUCLEOTIDE SEQUENCE [LARGE SCALE GENOMIC DNA]</scope>
    <source>
        <strain evidence="11">D3</strain>
    </source>
</reference>
<dbReference type="CDD" id="cd11386">
    <property type="entry name" value="MCP_signal"/>
    <property type="match status" value="1"/>
</dbReference>
<evidence type="ECO:0000256" key="2">
    <source>
        <dbReference type="ARBA" id="ARBA00022692"/>
    </source>
</evidence>
<keyword evidence="2 8" id="KW-0812">Transmembrane</keyword>
<dbReference type="Pfam" id="PF00015">
    <property type="entry name" value="MCPsignal"/>
    <property type="match status" value="1"/>
</dbReference>
<comment type="subcellular location">
    <subcellularLocation>
        <location evidence="1">Membrane</location>
        <topology evidence="1">Multi-pass membrane protein</topology>
    </subcellularLocation>
</comment>
<dbReference type="GO" id="GO:0016020">
    <property type="term" value="C:membrane"/>
    <property type="evidence" value="ECO:0007669"/>
    <property type="project" value="UniProtKB-SubCell"/>
</dbReference>
<dbReference type="RefSeq" id="WP_086488327.1">
    <property type="nucleotide sequence ID" value="NZ_MSLT01000012.1"/>
</dbReference>
<evidence type="ECO:0000256" key="7">
    <source>
        <dbReference type="PROSITE-ProRule" id="PRU00284"/>
    </source>
</evidence>
<keyword evidence="4 8" id="KW-0472">Membrane</keyword>
<dbReference type="OrthoDB" id="5620315at2"/>
<dbReference type="PROSITE" id="PS50111">
    <property type="entry name" value="CHEMOTAXIS_TRANSDUC_2"/>
    <property type="match status" value="1"/>
</dbReference>
<dbReference type="GO" id="GO:0006935">
    <property type="term" value="P:chemotaxis"/>
    <property type="evidence" value="ECO:0007669"/>
    <property type="project" value="UniProtKB-ARBA"/>
</dbReference>
<feature type="transmembrane region" description="Helical" evidence="8">
    <location>
        <begin position="14"/>
        <end position="38"/>
    </location>
</feature>
<dbReference type="FunFam" id="1.10.287.950:FF:000001">
    <property type="entry name" value="Methyl-accepting chemotaxis sensory transducer"/>
    <property type="match status" value="1"/>
</dbReference>
<dbReference type="GO" id="GO:0007165">
    <property type="term" value="P:signal transduction"/>
    <property type="evidence" value="ECO:0007669"/>
    <property type="project" value="UniProtKB-KW"/>
</dbReference>
<evidence type="ECO:0000256" key="3">
    <source>
        <dbReference type="ARBA" id="ARBA00022989"/>
    </source>
</evidence>
<evidence type="ECO:0000259" key="9">
    <source>
        <dbReference type="PROSITE" id="PS50111"/>
    </source>
</evidence>
<keyword evidence="5 7" id="KW-0807">Transducer</keyword>